<name>A0A379FVH4_PRORE</name>
<evidence type="ECO:0000313" key="1">
    <source>
        <dbReference type="EMBL" id="SUC32750.1"/>
    </source>
</evidence>
<dbReference type="RefSeq" id="WP_115167867.1">
    <property type="nucleotide sequence ID" value="NZ_CP077317.1"/>
</dbReference>
<dbReference type="GeneID" id="93674386"/>
<evidence type="ECO:0000313" key="2">
    <source>
        <dbReference type="Proteomes" id="UP000254208"/>
    </source>
</evidence>
<dbReference type="Proteomes" id="UP000254208">
    <property type="component" value="Unassembled WGS sequence"/>
</dbReference>
<dbReference type="InterPro" id="IPR006521">
    <property type="entry name" value="Tail_protein_I"/>
</dbReference>
<proteinExistence type="predicted"/>
<dbReference type="AlphaFoldDB" id="A0A379FVH4"/>
<organism evidence="1 2">
    <name type="scientific">Providencia rettgeri</name>
    <dbReference type="NCBI Taxonomy" id="587"/>
    <lineage>
        <taxon>Bacteria</taxon>
        <taxon>Pseudomonadati</taxon>
        <taxon>Pseudomonadota</taxon>
        <taxon>Gammaproteobacteria</taxon>
        <taxon>Enterobacterales</taxon>
        <taxon>Morganellaceae</taxon>
        <taxon>Providencia</taxon>
    </lineage>
</organism>
<reference evidence="1 2" key="1">
    <citation type="submission" date="2018-06" db="EMBL/GenBank/DDBJ databases">
        <authorList>
            <consortium name="Pathogen Informatics"/>
            <person name="Doyle S."/>
        </authorList>
    </citation>
    <scope>NUCLEOTIDE SEQUENCE [LARGE SCALE GENOMIC DNA]</scope>
    <source>
        <strain evidence="1 2">NCTC11801</strain>
    </source>
</reference>
<dbReference type="Pfam" id="PF09684">
    <property type="entry name" value="Tail_P2_I"/>
    <property type="match status" value="1"/>
</dbReference>
<sequence length="220" mass="25134">MSDFHEKLKRLALPSWMDKGEPAKLLAALRRFWSLIYGWLTWPLAQLGAETCTEALLNLLAYQRDIQRFNGEPLDLYRKRVKYAFINAKDSGSVAGFIAIFERLGIGKVLIKERQPHIDWDVIILVLNDEQLSRAPDLLINIIYQYGRTCRRYQFEVINDYQLNMRVGSIEGEHISYHAKLPMPILTLRVGEIASDIQISYATLQGSSAPNMTYGASLKG</sequence>
<dbReference type="EMBL" id="UGTZ01000001">
    <property type="protein sequence ID" value="SUC32750.1"/>
    <property type="molecule type" value="Genomic_DNA"/>
</dbReference>
<evidence type="ECO:0008006" key="3">
    <source>
        <dbReference type="Google" id="ProtNLM"/>
    </source>
</evidence>
<accession>A0A379FVH4</accession>
<protein>
    <recommendedName>
        <fullName evidence="3">Phage tail protein</fullName>
    </recommendedName>
</protein>
<gene>
    <name evidence="1" type="ORF">NCTC11801_03752</name>
</gene>